<keyword evidence="3" id="KW-0732">Signal</keyword>
<feature type="chain" id="PRO_5046161024" evidence="3">
    <location>
        <begin position="20"/>
        <end position="422"/>
    </location>
</feature>
<dbReference type="SUPFAM" id="SSF56601">
    <property type="entry name" value="beta-lactamase/transpeptidase-like"/>
    <property type="match status" value="1"/>
</dbReference>
<keyword evidence="4" id="KW-0645">Protease</keyword>
<comment type="caution">
    <text evidence="4">The sequence shown here is derived from an EMBL/GenBank/DDBJ whole genome shotgun (WGS) entry which is preliminary data.</text>
</comment>
<accession>A0ABV2LSS6</accession>
<dbReference type="Gene3D" id="3.40.710.10">
    <property type="entry name" value="DD-peptidase/beta-lactamase superfamily"/>
    <property type="match status" value="2"/>
</dbReference>
<evidence type="ECO:0000313" key="5">
    <source>
        <dbReference type="Proteomes" id="UP001549146"/>
    </source>
</evidence>
<dbReference type="RefSeq" id="WP_354505807.1">
    <property type="nucleotide sequence ID" value="NZ_JBEPMO010000001.1"/>
</dbReference>
<dbReference type="PRINTS" id="PR00922">
    <property type="entry name" value="DADACBPTASE3"/>
</dbReference>
<name>A0ABV2LSS6_9FLAO</name>
<organism evidence="4 5">
    <name type="scientific">Moheibacter stercoris</name>
    <dbReference type="NCBI Taxonomy" id="1628251"/>
    <lineage>
        <taxon>Bacteria</taxon>
        <taxon>Pseudomonadati</taxon>
        <taxon>Bacteroidota</taxon>
        <taxon>Flavobacteriia</taxon>
        <taxon>Flavobacteriales</taxon>
        <taxon>Weeksellaceae</taxon>
        <taxon>Moheibacter</taxon>
    </lineage>
</organism>
<keyword evidence="4" id="KW-0121">Carboxypeptidase</keyword>
<dbReference type="InterPro" id="IPR000667">
    <property type="entry name" value="Peptidase_S13"/>
</dbReference>
<dbReference type="EC" id="3.4.16.4" evidence="4"/>
<dbReference type="InterPro" id="IPR012338">
    <property type="entry name" value="Beta-lactam/transpept-like"/>
</dbReference>
<keyword evidence="5" id="KW-1185">Reference proteome</keyword>
<dbReference type="EMBL" id="JBEPMO010000001">
    <property type="protein sequence ID" value="MET3730627.1"/>
    <property type="molecule type" value="Genomic_DNA"/>
</dbReference>
<evidence type="ECO:0000256" key="1">
    <source>
        <dbReference type="ARBA" id="ARBA00006096"/>
    </source>
</evidence>
<dbReference type="PANTHER" id="PTHR30023">
    <property type="entry name" value="D-ALANYL-D-ALANINE CARBOXYPEPTIDASE"/>
    <property type="match status" value="1"/>
</dbReference>
<evidence type="ECO:0000313" key="4">
    <source>
        <dbReference type="EMBL" id="MET3730627.1"/>
    </source>
</evidence>
<dbReference type="GO" id="GO:0009002">
    <property type="term" value="F:serine-type D-Ala-D-Ala carboxypeptidase activity"/>
    <property type="evidence" value="ECO:0007669"/>
    <property type="project" value="UniProtKB-EC"/>
</dbReference>
<dbReference type="PANTHER" id="PTHR30023:SF0">
    <property type="entry name" value="PENICILLIN-SENSITIVE CARBOXYPEPTIDASE A"/>
    <property type="match status" value="1"/>
</dbReference>
<keyword evidence="2 4" id="KW-0378">Hydrolase</keyword>
<comment type="similarity">
    <text evidence="1">Belongs to the peptidase S13 family.</text>
</comment>
<dbReference type="Pfam" id="PF02113">
    <property type="entry name" value="Peptidase_S13"/>
    <property type="match status" value="2"/>
</dbReference>
<gene>
    <name evidence="4" type="ORF">ABID46_000179</name>
</gene>
<dbReference type="Proteomes" id="UP001549146">
    <property type="component" value="Unassembled WGS sequence"/>
</dbReference>
<protein>
    <submittedName>
        <fullName evidence="4">D-alanyl-D-alanine carboxypeptidase/D-alanyl-D-alanine-endopeptidase (Penicillin-binding protein 4)</fullName>
        <ecNumber evidence="4">3.4.16.4</ecNumber>
        <ecNumber evidence="4">3.4.21.-</ecNumber>
    </submittedName>
</protein>
<proteinExistence type="inferred from homology"/>
<sequence>MMRIKLFLLFSFVTLNLFAQNHTEWVRRHLESDFYKTQFTGFYLYDPSTKQVLEDYNGEKSFTPASNIKILTLYSALKTLGDSIPALRYERKNGDIYIEGLGDPTFLHPEFKSVNKVVDFLKNEPGKIVLRWGKFEGPRMGLGWSWEDYEKYYSAERSELPMYGNMATIKRGKSGPTAFPATLADSVEYQESLFSRDFFDNKFYLGSRNGNSARVPFVVKNELIRQMLADATKKEVELTDKDLSKSAKTLFSLPSDLVYKRMMEASDNFLAEQILLMVSAKVGGGMSTEKAIQHMESRHLKGMPHKPVWVDGSGLSRYNLFSPQTMVYVLDKMYQEFPQERLFNIFAVGGRTGTLKGNYGGKRPYVYAKSGTLSNNYCLSGYLVTNSGKTLIFSVMNNHYLKENWQVRQETQKLLEFIRDNY</sequence>
<feature type="signal peptide" evidence="3">
    <location>
        <begin position="1"/>
        <end position="19"/>
    </location>
</feature>
<reference evidence="4 5" key="1">
    <citation type="submission" date="2024-06" db="EMBL/GenBank/DDBJ databases">
        <title>Genomic Encyclopedia of Type Strains, Phase IV (KMG-IV): sequencing the most valuable type-strain genomes for metagenomic binning, comparative biology and taxonomic classification.</title>
        <authorList>
            <person name="Goeker M."/>
        </authorList>
    </citation>
    <scope>NUCLEOTIDE SEQUENCE [LARGE SCALE GENOMIC DNA]</scope>
    <source>
        <strain evidence="4 5">DSM 29388</strain>
    </source>
</reference>
<evidence type="ECO:0000256" key="2">
    <source>
        <dbReference type="ARBA" id="ARBA00022801"/>
    </source>
</evidence>
<dbReference type="EC" id="3.4.21.-" evidence="4"/>
<evidence type="ECO:0000256" key="3">
    <source>
        <dbReference type="SAM" id="SignalP"/>
    </source>
</evidence>